<evidence type="ECO:0000256" key="1">
    <source>
        <dbReference type="ARBA" id="ARBA00004442"/>
    </source>
</evidence>
<keyword evidence="6" id="KW-0732">Signal</keyword>
<feature type="signal peptide" evidence="6">
    <location>
        <begin position="1"/>
        <end position="18"/>
    </location>
</feature>
<feature type="domain" description="OmpA-like" evidence="7">
    <location>
        <begin position="102"/>
        <end position="219"/>
    </location>
</feature>
<evidence type="ECO:0000313" key="8">
    <source>
        <dbReference type="EMBL" id="GAA5104961.1"/>
    </source>
</evidence>
<dbReference type="InterPro" id="IPR050330">
    <property type="entry name" value="Bact_OuterMem_StrucFunc"/>
</dbReference>
<dbReference type="RefSeq" id="WP_345488066.1">
    <property type="nucleotide sequence ID" value="NZ_BAABHY010000001.1"/>
</dbReference>
<dbReference type="Gene3D" id="3.30.1330.60">
    <property type="entry name" value="OmpA-like domain"/>
    <property type="match status" value="1"/>
</dbReference>
<dbReference type="CDD" id="cd07185">
    <property type="entry name" value="OmpA_C-like"/>
    <property type="match status" value="1"/>
</dbReference>
<evidence type="ECO:0000256" key="4">
    <source>
        <dbReference type="PROSITE-ProRule" id="PRU00473"/>
    </source>
</evidence>
<feature type="transmembrane region" description="Helical" evidence="5">
    <location>
        <begin position="63"/>
        <end position="80"/>
    </location>
</feature>
<keyword evidence="9" id="KW-1185">Reference proteome</keyword>
<dbReference type="PROSITE" id="PS51123">
    <property type="entry name" value="OMPA_2"/>
    <property type="match status" value="1"/>
</dbReference>
<dbReference type="PRINTS" id="PR01021">
    <property type="entry name" value="OMPADOMAIN"/>
</dbReference>
<keyword evidence="5" id="KW-1133">Transmembrane helix</keyword>
<name>A0ABP9N5C1_9GAMM</name>
<comment type="subcellular location">
    <subcellularLocation>
        <location evidence="1">Cell outer membrane</location>
    </subcellularLocation>
</comment>
<proteinExistence type="predicted"/>
<dbReference type="InterPro" id="IPR006665">
    <property type="entry name" value="OmpA-like"/>
</dbReference>
<evidence type="ECO:0000256" key="2">
    <source>
        <dbReference type="ARBA" id="ARBA00023136"/>
    </source>
</evidence>
<reference evidence="9" key="1">
    <citation type="journal article" date="2019" name="Int. J. Syst. Evol. Microbiol.">
        <title>The Global Catalogue of Microorganisms (GCM) 10K type strain sequencing project: providing services to taxonomists for standard genome sequencing and annotation.</title>
        <authorList>
            <consortium name="The Broad Institute Genomics Platform"/>
            <consortium name="The Broad Institute Genome Sequencing Center for Infectious Disease"/>
            <person name="Wu L."/>
            <person name="Ma J."/>
        </authorList>
    </citation>
    <scope>NUCLEOTIDE SEQUENCE [LARGE SCALE GENOMIC DNA]</scope>
    <source>
        <strain evidence="9">JCM 18050</strain>
    </source>
</reference>
<protein>
    <submittedName>
        <fullName evidence="8">OmpA family lipoprotein</fullName>
    </submittedName>
</protein>
<dbReference type="InterPro" id="IPR006664">
    <property type="entry name" value="OMP_bac"/>
</dbReference>
<evidence type="ECO:0000313" key="9">
    <source>
        <dbReference type="Proteomes" id="UP001500171"/>
    </source>
</evidence>
<dbReference type="Pfam" id="PF13441">
    <property type="entry name" value="Gly-zipper_YMGG"/>
    <property type="match status" value="1"/>
</dbReference>
<dbReference type="PROSITE" id="PS51257">
    <property type="entry name" value="PROKAR_LIPOPROTEIN"/>
    <property type="match status" value="1"/>
</dbReference>
<dbReference type="PANTHER" id="PTHR30329">
    <property type="entry name" value="STATOR ELEMENT OF FLAGELLAR MOTOR COMPLEX"/>
    <property type="match status" value="1"/>
</dbReference>
<dbReference type="InterPro" id="IPR027367">
    <property type="entry name" value="Gly-zipper_YMGG"/>
</dbReference>
<evidence type="ECO:0000256" key="5">
    <source>
        <dbReference type="SAM" id="Phobius"/>
    </source>
</evidence>
<dbReference type="PANTHER" id="PTHR30329:SF21">
    <property type="entry name" value="LIPOPROTEIN YIAD-RELATED"/>
    <property type="match status" value="1"/>
</dbReference>
<comment type="caution">
    <text evidence="8">The sequence shown here is derived from an EMBL/GenBank/DDBJ whole genome shotgun (WGS) entry which is preliminary data.</text>
</comment>
<dbReference type="InterPro" id="IPR036737">
    <property type="entry name" value="OmpA-like_sf"/>
</dbReference>
<organism evidence="8 9">
    <name type="scientific">Orbus sasakiae</name>
    <dbReference type="NCBI Taxonomy" id="1078475"/>
    <lineage>
        <taxon>Bacteria</taxon>
        <taxon>Pseudomonadati</taxon>
        <taxon>Pseudomonadota</taxon>
        <taxon>Gammaproteobacteria</taxon>
        <taxon>Orbales</taxon>
        <taxon>Orbaceae</taxon>
        <taxon>Orbus</taxon>
    </lineage>
</organism>
<dbReference type="EMBL" id="BAABHY010000001">
    <property type="protein sequence ID" value="GAA5104961.1"/>
    <property type="molecule type" value="Genomic_DNA"/>
</dbReference>
<keyword evidence="3" id="KW-0998">Cell outer membrane</keyword>
<dbReference type="Pfam" id="PF00691">
    <property type="entry name" value="OmpA"/>
    <property type="match status" value="1"/>
</dbReference>
<accession>A0ABP9N5C1</accession>
<feature type="transmembrane region" description="Helical" evidence="5">
    <location>
        <begin position="32"/>
        <end position="51"/>
    </location>
</feature>
<keyword evidence="5" id="KW-0812">Transmembrane</keyword>
<feature type="chain" id="PRO_5045479795" evidence="6">
    <location>
        <begin position="19"/>
        <end position="219"/>
    </location>
</feature>
<dbReference type="NCBIfam" id="NF007804">
    <property type="entry name" value="PRK10510.1"/>
    <property type="match status" value="1"/>
</dbReference>
<evidence type="ECO:0000256" key="3">
    <source>
        <dbReference type="ARBA" id="ARBA00023237"/>
    </source>
</evidence>
<dbReference type="Proteomes" id="UP001500171">
    <property type="component" value="Unassembled WGS sequence"/>
</dbReference>
<sequence length="219" mass="22554">MKRYSIIVLALSSLLVLSGCSTDPYTGEQKVANTTTGALIGGAVGAGIGVLSSSKSDRGKGALIGATSGAVLGGGVGLYMDNQEAKLRDKLRNSGVSVTRSGDSIILNMPNNVTFDTNSSTLKPMGTQTLTSVALVLKEYSKTAINIVGHTDSTGSNAVNQTLSLNRANSVANLLIQQGISANRMYAYGAGSSQPIASNSTDTGRAQNRRVEITLSPIQ</sequence>
<keyword evidence="2 4" id="KW-0472">Membrane</keyword>
<keyword evidence="8" id="KW-0449">Lipoprotein</keyword>
<gene>
    <name evidence="8" type="ORF">GCM10023211_03290</name>
</gene>
<evidence type="ECO:0000259" key="7">
    <source>
        <dbReference type="PROSITE" id="PS51123"/>
    </source>
</evidence>
<dbReference type="SUPFAM" id="SSF103088">
    <property type="entry name" value="OmpA-like"/>
    <property type="match status" value="1"/>
</dbReference>
<evidence type="ECO:0000256" key="6">
    <source>
        <dbReference type="SAM" id="SignalP"/>
    </source>
</evidence>